<accession>A0ACC1JST7</accession>
<evidence type="ECO:0000313" key="1">
    <source>
        <dbReference type="EMBL" id="KAJ2766367.1"/>
    </source>
</evidence>
<evidence type="ECO:0000313" key="2">
    <source>
        <dbReference type="Proteomes" id="UP001140234"/>
    </source>
</evidence>
<dbReference type="EMBL" id="JANBUJ010001716">
    <property type="protein sequence ID" value="KAJ2766367.1"/>
    <property type="molecule type" value="Genomic_DNA"/>
</dbReference>
<protein>
    <submittedName>
        <fullName evidence="1">Uncharacterized protein</fullName>
    </submittedName>
</protein>
<comment type="caution">
    <text evidence="1">The sequence shown here is derived from an EMBL/GenBank/DDBJ whole genome shotgun (WGS) entry which is preliminary data.</text>
</comment>
<feature type="non-terminal residue" evidence="1">
    <location>
        <position position="1"/>
    </location>
</feature>
<dbReference type="Proteomes" id="UP001140234">
    <property type="component" value="Unassembled WGS sequence"/>
</dbReference>
<gene>
    <name evidence="1" type="ORF">IWQ57_004394</name>
</gene>
<keyword evidence="2" id="KW-1185">Reference proteome</keyword>
<organism evidence="1 2">
    <name type="scientific">Coemansia nantahalensis</name>
    <dbReference type="NCBI Taxonomy" id="2789366"/>
    <lineage>
        <taxon>Eukaryota</taxon>
        <taxon>Fungi</taxon>
        <taxon>Fungi incertae sedis</taxon>
        <taxon>Zoopagomycota</taxon>
        <taxon>Kickxellomycotina</taxon>
        <taxon>Kickxellomycetes</taxon>
        <taxon>Kickxellales</taxon>
        <taxon>Kickxellaceae</taxon>
        <taxon>Coemansia</taxon>
    </lineage>
</organism>
<sequence>RGLPQMELKPNIYNPYQVKHRRRTTKEQLALLEGTFKTTPKPSSEVRKSLAGRLSMTAREVQIWFQNRRAKQKNMLLRASAAAPSSSPPASAAPPSDLDAAASLVSALLPSPGKALRRDRPAAISSPPPLLAAAKEPLPLPAARRHSDAPLAFVHGGHLAGPALQPSLLPGLTALDAVVHSGPASLLAPAGQASTSRSAQQLKRKRADPDSDRFHTARVHHEAFDGTNKLPVKPDAFMTAEEQLSMLDPANLPNFAMPGTSAGIGPLALGTAFSPQPQPQSPFASAAPGMWPVAYGQMLQTVPPPPPPPPQQTSTIQPIYAGLLGVDSGPCSAPALGPFGLAAPCSGLESPAPHSAPIINDMQLGSDPTLAFYQTLLMLSHHASVPPQPQPLAVSRHDSLPGTGAAAHHQPCSQGALFMPSGAFAAMPAPRVGVAGMLGPDLLAVTATLQGAAGAPNITGHGAGAGAML</sequence>
<name>A0ACC1JST7_9FUNG</name>
<proteinExistence type="predicted"/>
<reference evidence="1" key="1">
    <citation type="submission" date="2022-07" db="EMBL/GenBank/DDBJ databases">
        <title>Phylogenomic reconstructions and comparative analyses of Kickxellomycotina fungi.</title>
        <authorList>
            <person name="Reynolds N.K."/>
            <person name="Stajich J.E."/>
            <person name="Barry K."/>
            <person name="Grigoriev I.V."/>
            <person name="Crous P."/>
            <person name="Smith M.E."/>
        </authorList>
    </citation>
    <scope>NUCLEOTIDE SEQUENCE</scope>
    <source>
        <strain evidence="1">CBS 109366</strain>
    </source>
</reference>